<organism evidence="6 7">
    <name type="scientific">Amycolatopsis arida</name>
    <dbReference type="NCBI Taxonomy" id="587909"/>
    <lineage>
        <taxon>Bacteria</taxon>
        <taxon>Bacillati</taxon>
        <taxon>Actinomycetota</taxon>
        <taxon>Actinomycetes</taxon>
        <taxon>Pseudonocardiales</taxon>
        <taxon>Pseudonocardiaceae</taxon>
        <taxon>Amycolatopsis</taxon>
    </lineage>
</organism>
<dbReference type="PANTHER" id="PTHR42953">
    <property type="entry name" value="HIGH-AFFINITY ZINC UPTAKE SYSTEM PROTEIN ZNUA-RELATED"/>
    <property type="match status" value="1"/>
</dbReference>
<evidence type="ECO:0000313" key="7">
    <source>
        <dbReference type="Proteomes" id="UP000198727"/>
    </source>
</evidence>
<evidence type="ECO:0000256" key="3">
    <source>
        <dbReference type="ARBA" id="ARBA00022723"/>
    </source>
</evidence>
<keyword evidence="7" id="KW-1185">Reference proteome</keyword>
<dbReference type="GO" id="GO:0030313">
    <property type="term" value="C:cell envelope"/>
    <property type="evidence" value="ECO:0007669"/>
    <property type="project" value="UniProtKB-SubCell"/>
</dbReference>
<dbReference type="PRINTS" id="PR00690">
    <property type="entry name" value="ADHESNFAMILY"/>
</dbReference>
<dbReference type="Proteomes" id="UP000198727">
    <property type="component" value="Unassembled WGS sequence"/>
</dbReference>
<protein>
    <submittedName>
        <fullName evidence="6">Manganese/zinc/iron transport system substrate-binding protein</fullName>
    </submittedName>
</protein>
<reference evidence="7" key="1">
    <citation type="submission" date="2016-10" db="EMBL/GenBank/DDBJ databases">
        <authorList>
            <person name="Varghese N."/>
            <person name="Submissions S."/>
        </authorList>
    </citation>
    <scope>NUCLEOTIDE SEQUENCE [LARGE SCALE GENOMIC DNA]</scope>
    <source>
        <strain evidence="7">CGMCC 4.5579</strain>
    </source>
</reference>
<accession>A0A1I6A6C7</accession>
<dbReference type="SUPFAM" id="SSF53807">
    <property type="entry name" value="Helical backbone' metal receptor"/>
    <property type="match status" value="1"/>
</dbReference>
<dbReference type="PANTHER" id="PTHR42953:SF1">
    <property type="entry name" value="METAL-BINDING PROTEIN HI_0362-RELATED"/>
    <property type="match status" value="1"/>
</dbReference>
<dbReference type="STRING" id="587909.SAMN05421810_111112"/>
<keyword evidence="3" id="KW-0479">Metal-binding</keyword>
<dbReference type="InterPro" id="IPR006127">
    <property type="entry name" value="ZnuA-like"/>
</dbReference>
<evidence type="ECO:0000256" key="2">
    <source>
        <dbReference type="ARBA" id="ARBA00022448"/>
    </source>
</evidence>
<dbReference type="GO" id="GO:0046872">
    <property type="term" value="F:metal ion binding"/>
    <property type="evidence" value="ECO:0007669"/>
    <property type="project" value="UniProtKB-KW"/>
</dbReference>
<dbReference type="GO" id="GO:0007155">
    <property type="term" value="P:cell adhesion"/>
    <property type="evidence" value="ECO:0007669"/>
    <property type="project" value="InterPro"/>
</dbReference>
<evidence type="ECO:0000256" key="1">
    <source>
        <dbReference type="ARBA" id="ARBA00004196"/>
    </source>
</evidence>
<dbReference type="InterPro" id="IPR006128">
    <property type="entry name" value="Lipoprotein_PsaA-like"/>
</dbReference>
<dbReference type="RefSeq" id="WP_092535444.1">
    <property type="nucleotide sequence ID" value="NZ_FOWW01000011.1"/>
</dbReference>
<dbReference type="GO" id="GO:0030001">
    <property type="term" value="P:metal ion transport"/>
    <property type="evidence" value="ECO:0007669"/>
    <property type="project" value="InterPro"/>
</dbReference>
<proteinExistence type="inferred from homology"/>
<dbReference type="InterPro" id="IPR050492">
    <property type="entry name" value="Bact_metal-bind_prot9"/>
</dbReference>
<dbReference type="Pfam" id="PF01297">
    <property type="entry name" value="ZnuA"/>
    <property type="match status" value="1"/>
</dbReference>
<keyword evidence="4" id="KW-0732">Signal</keyword>
<comment type="similarity">
    <text evidence="5">Belongs to the bacterial solute-binding protein 9 family.</text>
</comment>
<dbReference type="InterPro" id="IPR006129">
    <property type="entry name" value="AdhesinB"/>
</dbReference>
<gene>
    <name evidence="6" type="ORF">SAMN05421810_111112</name>
</gene>
<sequence length="330" mass="35323">MGSAGMRRRRARQRTRRRLTALGVGFALALAGTVGYAVRADTAGAAASGGVLHVVTTTTFLDDTVRRVGGEWVDTVRLMGPGVDPHLYQARAGDLEQMRRADLVVGVGLYLEGAMQHVLTDVARSKPVLLVGERLPADRLLEPAAGAPAAEEHDPHIWFDPALWAEVVDVIAEELARLDPSHAAGYRERADRYRGEVLGLLDEVARILALVPEHRRTLVTSHDAFRYFGRAFGVRVVAIQGISTEEEATTADISRVADELLASGVPAVFVESSVPRQTLEAVLAAVRQRGGDVRIGGELFSDSAGDDGTPAGSYLGMVRANAHRLAEGLA</sequence>
<dbReference type="OrthoDB" id="9810636at2"/>
<name>A0A1I6A6C7_9PSEU</name>
<comment type="subcellular location">
    <subcellularLocation>
        <location evidence="1">Cell envelope</location>
    </subcellularLocation>
</comment>
<dbReference type="Gene3D" id="3.40.50.1980">
    <property type="entry name" value="Nitrogenase molybdenum iron protein domain"/>
    <property type="match status" value="2"/>
</dbReference>
<dbReference type="AlphaFoldDB" id="A0A1I6A6C7"/>
<evidence type="ECO:0000313" key="6">
    <source>
        <dbReference type="EMBL" id="SFQ64200.1"/>
    </source>
</evidence>
<keyword evidence="2 5" id="KW-0813">Transport</keyword>
<dbReference type="EMBL" id="FOWW01000011">
    <property type="protein sequence ID" value="SFQ64200.1"/>
    <property type="molecule type" value="Genomic_DNA"/>
</dbReference>
<evidence type="ECO:0000256" key="4">
    <source>
        <dbReference type="ARBA" id="ARBA00022729"/>
    </source>
</evidence>
<dbReference type="PRINTS" id="PR00691">
    <property type="entry name" value="ADHESINB"/>
</dbReference>
<evidence type="ECO:0000256" key="5">
    <source>
        <dbReference type="RuleBase" id="RU003512"/>
    </source>
</evidence>